<dbReference type="AlphaFoldDB" id="A0A803PLU8"/>
<dbReference type="Proteomes" id="UP000596661">
    <property type="component" value="Chromosome 5"/>
</dbReference>
<name>A0A803PLU8_CANSA</name>
<dbReference type="InterPro" id="IPR016197">
    <property type="entry name" value="Chromo-like_dom_sf"/>
</dbReference>
<sequence>MKTQANKKCRELNFKVGDSVYVKLRPYRQRTVVKRVNEKLAPRYFSPYPVVARPTQLPPNLTAELEWLLEPDGVLAIRPGTHKVPLQALIKWGNLPSSKATWEDFAIIKDQFLHGGGQGETRWGGIDRPPLTFVYA</sequence>
<keyword evidence="2" id="KW-1185">Reference proteome</keyword>
<evidence type="ECO:0000313" key="1">
    <source>
        <dbReference type="EnsemblPlants" id="cds.evm.model.05.1572"/>
    </source>
</evidence>
<evidence type="ECO:0008006" key="3">
    <source>
        <dbReference type="Google" id="ProtNLM"/>
    </source>
</evidence>
<dbReference type="Gramene" id="evm.model.05.1572">
    <property type="protein sequence ID" value="cds.evm.model.05.1572"/>
    <property type="gene ID" value="evm.TU.05.1572"/>
</dbReference>
<reference evidence="1" key="2">
    <citation type="submission" date="2021-03" db="UniProtKB">
        <authorList>
            <consortium name="EnsemblPlants"/>
        </authorList>
    </citation>
    <scope>IDENTIFICATION</scope>
</reference>
<evidence type="ECO:0000313" key="2">
    <source>
        <dbReference type="Proteomes" id="UP000596661"/>
    </source>
</evidence>
<proteinExistence type="predicted"/>
<protein>
    <recommendedName>
        <fullName evidence="3">Chromo domain-containing protein</fullName>
    </recommendedName>
</protein>
<reference evidence="1" key="1">
    <citation type="submission" date="2018-11" db="EMBL/GenBank/DDBJ databases">
        <authorList>
            <person name="Grassa J C."/>
        </authorList>
    </citation>
    <scope>NUCLEOTIDE SEQUENCE [LARGE SCALE GENOMIC DNA]</scope>
</reference>
<dbReference type="EnsemblPlants" id="evm.model.05.1572">
    <property type="protein sequence ID" value="cds.evm.model.05.1572"/>
    <property type="gene ID" value="evm.TU.05.1572"/>
</dbReference>
<dbReference type="EMBL" id="UZAU01000542">
    <property type="status" value="NOT_ANNOTATED_CDS"/>
    <property type="molecule type" value="Genomic_DNA"/>
</dbReference>
<dbReference type="SUPFAM" id="SSF54160">
    <property type="entry name" value="Chromo domain-like"/>
    <property type="match status" value="1"/>
</dbReference>
<organism evidence="1 2">
    <name type="scientific">Cannabis sativa</name>
    <name type="common">Hemp</name>
    <name type="synonym">Marijuana</name>
    <dbReference type="NCBI Taxonomy" id="3483"/>
    <lineage>
        <taxon>Eukaryota</taxon>
        <taxon>Viridiplantae</taxon>
        <taxon>Streptophyta</taxon>
        <taxon>Embryophyta</taxon>
        <taxon>Tracheophyta</taxon>
        <taxon>Spermatophyta</taxon>
        <taxon>Magnoliopsida</taxon>
        <taxon>eudicotyledons</taxon>
        <taxon>Gunneridae</taxon>
        <taxon>Pentapetalae</taxon>
        <taxon>rosids</taxon>
        <taxon>fabids</taxon>
        <taxon>Rosales</taxon>
        <taxon>Cannabaceae</taxon>
        <taxon>Cannabis</taxon>
    </lineage>
</organism>
<accession>A0A803PLU8</accession>
<dbReference type="OMA" id="PVEENTW"/>